<evidence type="ECO:0000259" key="2">
    <source>
        <dbReference type="PROSITE" id="PS51819"/>
    </source>
</evidence>
<gene>
    <name evidence="3" type="ORF">PPGU16_71600</name>
</gene>
<dbReference type="Gene3D" id="3.10.180.10">
    <property type="entry name" value="2,3-Dihydroxybiphenyl 1,2-Dioxygenase, domain 1"/>
    <property type="match status" value="2"/>
</dbReference>
<geneLocation type="plasmid" evidence="3 4">
    <name>PPGU16_p1</name>
</geneLocation>
<dbReference type="GO" id="GO:0004493">
    <property type="term" value="F:methylmalonyl-CoA epimerase activity"/>
    <property type="evidence" value="ECO:0007669"/>
    <property type="project" value="TreeGrafter"/>
</dbReference>
<evidence type="ECO:0000256" key="1">
    <source>
        <dbReference type="ARBA" id="ARBA00022723"/>
    </source>
</evidence>
<dbReference type="InterPro" id="IPR004360">
    <property type="entry name" value="Glyas_Fos-R_dOase_dom"/>
</dbReference>
<dbReference type="SUPFAM" id="SSF54593">
    <property type="entry name" value="Glyoxalase/Bleomycin resistance protein/Dihydroxybiphenyl dioxygenase"/>
    <property type="match status" value="1"/>
</dbReference>
<evidence type="ECO:0000313" key="4">
    <source>
        <dbReference type="Proteomes" id="UP000510888"/>
    </source>
</evidence>
<proteinExistence type="predicted"/>
<evidence type="ECO:0000313" key="3">
    <source>
        <dbReference type="EMBL" id="BCF94093.1"/>
    </source>
</evidence>
<keyword evidence="4" id="KW-1185">Reference proteome</keyword>
<keyword evidence="3" id="KW-0223">Dioxygenase</keyword>
<dbReference type="PROSITE" id="PS51819">
    <property type="entry name" value="VOC"/>
    <property type="match status" value="2"/>
</dbReference>
<dbReference type="RefSeq" id="WP_180725630.1">
    <property type="nucleotide sequence ID" value="NZ_AP023176.1"/>
</dbReference>
<keyword evidence="1" id="KW-0479">Metal-binding</keyword>
<reference evidence="3 4" key="1">
    <citation type="journal article" date="2020" name="Genes (Basel)">
        <title>Genomic Comparison of Insect Gut Symbionts from Divergent Burkholderia Subclades.</title>
        <authorList>
            <person name="Takeshita K."/>
            <person name="Kikuchi Y."/>
        </authorList>
    </citation>
    <scope>NUCLEOTIDE SEQUENCE [LARGE SCALE GENOMIC DNA]</scope>
    <source>
        <strain evidence="3 4">PGU16</strain>
        <plasmid evidence="3 4">PPGU16_p1</plasmid>
    </source>
</reference>
<feature type="domain" description="VOC" evidence="2">
    <location>
        <begin position="6"/>
        <end position="111"/>
    </location>
</feature>
<feature type="domain" description="VOC" evidence="2">
    <location>
        <begin position="150"/>
        <end position="276"/>
    </location>
</feature>
<dbReference type="GO" id="GO:0046872">
    <property type="term" value="F:metal ion binding"/>
    <property type="evidence" value="ECO:0007669"/>
    <property type="project" value="UniProtKB-KW"/>
</dbReference>
<accession>A0A7I8BZN6</accession>
<dbReference type="PANTHER" id="PTHR43048">
    <property type="entry name" value="METHYLMALONYL-COA EPIMERASE"/>
    <property type="match status" value="1"/>
</dbReference>
<dbReference type="PANTHER" id="PTHR43048:SF3">
    <property type="entry name" value="METHYLMALONYL-COA EPIMERASE, MITOCHONDRIAL"/>
    <property type="match status" value="1"/>
</dbReference>
<dbReference type="EMBL" id="AP023176">
    <property type="protein sequence ID" value="BCF94093.1"/>
    <property type="molecule type" value="Genomic_DNA"/>
</dbReference>
<sequence length="308" mass="33898">MIKVRDIAYVRYQVPDLNVQAAFLGDFGLTTHRHTDDTLQMATHGGGYPAWIGQRGDNRALGVGFIVDSLDDLDAAAAKFDQPVRPNDELDAGSIVTISDPDGFRIDLLHGGDVIAPRAVRAPLALNATGQRTRRGVTNRIAAGPSHVMRLGHVVLKTRDFPAMMRFYQDVLGFAVSDSYYAQKPDATVAAFLHCGLGRTFTDHHTVALIGLGAQDIDFDHCAFEVIDWDDLANGNRFLAEKGHRHSWGIGRHVQGSQVFDYWRDPFGNKIEHWTDGDLVNEETPVGHEPLSPDALAQWAPPLPADFL</sequence>
<protein>
    <submittedName>
        <fullName evidence="3">Putative 2,3-dihydroxybiphenyl-1,2-dioxygenase or glyoxalase/bleomycin resistance protein</fullName>
    </submittedName>
</protein>
<dbReference type="KEGG" id="plad:PPGU16_71600"/>
<dbReference type="AlphaFoldDB" id="A0A7I8BZN6"/>
<dbReference type="InterPro" id="IPR051785">
    <property type="entry name" value="MMCE/EMCE_epimerase"/>
</dbReference>
<dbReference type="Proteomes" id="UP000510888">
    <property type="component" value="Plasmid PPGU16_p1"/>
</dbReference>
<dbReference type="GO" id="GO:0051213">
    <property type="term" value="F:dioxygenase activity"/>
    <property type="evidence" value="ECO:0007669"/>
    <property type="project" value="UniProtKB-KW"/>
</dbReference>
<dbReference type="GO" id="GO:0046491">
    <property type="term" value="P:L-methylmalonyl-CoA metabolic process"/>
    <property type="evidence" value="ECO:0007669"/>
    <property type="project" value="TreeGrafter"/>
</dbReference>
<dbReference type="InterPro" id="IPR037523">
    <property type="entry name" value="VOC_core"/>
</dbReference>
<organism evidence="3 4">
    <name type="scientific">Paraburkholderia largidicola</name>
    <dbReference type="NCBI Taxonomy" id="3014751"/>
    <lineage>
        <taxon>Bacteria</taxon>
        <taxon>Pseudomonadati</taxon>
        <taxon>Pseudomonadota</taxon>
        <taxon>Betaproteobacteria</taxon>
        <taxon>Burkholderiales</taxon>
        <taxon>Burkholderiaceae</taxon>
        <taxon>Paraburkholderia</taxon>
    </lineage>
</organism>
<keyword evidence="3" id="KW-0560">Oxidoreductase</keyword>
<dbReference type="InterPro" id="IPR029068">
    <property type="entry name" value="Glyas_Bleomycin-R_OHBP_Dase"/>
</dbReference>
<dbReference type="Pfam" id="PF00903">
    <property type="entry name" value="Glyoxalase"/>
    <property type="match status" value="1"/>
</dbReference>
<name>A0A7I8BZN6_9BURK</name>
<keyword evidence="3" id="KW-0614">Plasmid</keyword>